<dbReference type="CDD" id="cd07106">
    <property type="entry name" value="ALDH_AldA-AAD23400"/>
    <property type="match status" value="1"/>
</dbReference>
<evidence type="ECO:0000256" key="1">
    <source>
        <dbReference type="ARBA" id="ARBA00009986"/>
    </source>
</evidence>
<comment type="caution">
    <text evidence="6">The sequence shown here is derived from an EMBL/GenBank/DDBJ whole genome shotgun (WGS) entry which is preliminary data.</text>
</comment>
<reference evidence="6 7" key="1">
    <citation type="submission" date="2018-03" db="EMBL/GenBank/DDBJ databases">
        <title>Genomic Encyclopedia of Archaeal and Bacterial Type Strains, Phase II (KMG-II): from individual species to whole genera.</title>
        <authorList>
            <person name="Goeker M."/>
        </authorList>
    </citation>
    <scope>NUCLEOTIDE SEQUENCE [LARGE SCALE GENOMIC DNA]</scope>
    <source>
        <strain evidence="6 7">DSM 24859</strain>
    </source>
</reference>
<keyword evidence="2 4" id="KW-0560">Oxidoreductase</keyword>
<dbReference type="InterPro" id="IPR044086">
    <property type="entry name" value="LUC3-like"/>
</dbReference>
<dbReference type="PROSITE" id="PS00687">
    <property type="entry name" value="ALDEHYDE_DEHYDR_GLU"/>
    <property type="match status" value="1"/>
</dbReference>
<evidence type="ECO:0000256" key="2">
    <source>
        <dbReference type="ARBA" id="ARBA00023002"/>
    </source>
</evidence>
<dbReference type="InterPro" id="IPR029510">
    <property type="entry name" value="Ald_DH_CS_GLU"/>
</dbReference>
<dbReference type="EMBL" id="PYAW01000001">
    <property type="protein sequence ID" value="PSL50344.1"/>
    <property type="molecule type" value="Genomic_DNA"/>
</dbReference>
<dbReference type="Gene3D" id="3.40.309.10">
    <property type="entry name" value="Aldehyde Dehydrogenase, Chain A, domain 2"/>
    <property type="match status" value="1"/>
</dbReference>
<dbReference type="AlphaFoldDB" id="A0A2P8HVY9"/>
<dbReference type="PROSITE" id="PS00070">
    <property type="entry name" value="ALDEHYDE_DEHYDR_CYS"/>
    <property type="match status" value="1"/>
</dbReference>
<feature type="active site" evidence="3">
    <location>
        <position position="244"/>
    </location>
</feature>
<evidence type="ECO:0000313" key="7">
    <source>
        <dbReference type="Proteomes" id="UP000240971"/>
    </source>
</evidence>
<dbReference type="PANTHER" id="PTHR11699">
    <property type="entry name" value="ALDEHYDE DEHYDROGENASE-RELATED"/>
    <property type="match status" value="1"/>
</dbReference>
<dbReference type="GO" id="GO:0016620">
    <property type="term" value="F:oxidoreductase activity, acting on the aldehyde or oxo group of donors, NAD or NADP as acceptor"/>
    <property type="evidence" value="ECO:0007669"/>
    <property type="project" value="InterPro"/>
</dbReference>
<name>A0A2P8HVY9_CHINA</name>
<gene>
    <name evidence="6" type="ORF">CLV51_1011689</name>
</gene>
<accession>A0A2P8HVY9</accession>
<comment type="similarity">
    <text evidence="1 4">Belongs to the aldehyde dehydrogenase family.</text>
</comment>
<dbReference type="FunFam" id="3.40.309.10:FF:000009">
    <property type="entry name" value="Aldehyde dehydrogenase A"/>
    <property type="match status" value="1"/>
</dbReference>
<protein>
    <submittedName>
        <fullName evidence="6">Aldehyde dehydrogenase (NAD+)</fullName>
    </submittedName>
</protein>
<organism evidence="6 7">
    <name type="scientific">Chitinophaga niastensis</name>
    <dbReference type="NCBI Taxonomy" id="536980"/>
    <lineage>
        <taxon>Bacteria</taxon>
        <taxon>Pseudomonadati</taxon>
        <taxon>Bacteroidota</taxon>
        <taxon>Chitinophagia</taxon>
        <taxon>Chitinophagales</taxon>
        <taxon>Chitinophagaceae</taxon>
        <taxon>Chitinophaga</taxon>
    </lineage>
</organism>
<feature type="domain" description="Aldehyde dehydrogenase" evidence="5">
    <location>
        <begin position="20"/>
        <end position="467"/>
    </location>
</feature>
<dbReference type="InterPro" id="IPR016161">
    <property type="entry name" value="Ald_DH/histidinol_DH"/>
</dbReference>
<dbReference type="FunFam" id="3.40.605.10:FF:000007">
    <property type="entry name" value="NAD/NADP-dependent betaine aldehyde dehydrogenase"/>
    <property type="match status" value="1"/>
</dbReference>
<dbReference type="InterPro" id="IPR015590">
    <property type="entry name" value="Aldehyde_DH_dom"/>
</dbReference>
<proteinExistence type="inferred from homology"/>
<sequence length="482" mass="51430">MKFNSDFTMTINGKSVTTTSKITVINPANEEIVGYAPDCSRELLDSAVGAAHSAFPSWSVVPFTARQNLLHQMASALEANVGPLSRLLTAEQGKTLSDAAMEIGGAAYWLRETAKMTLPETVNNDSSAHRSVTRHVPLGVVGAIAPWNYPIGLAAFKLASALLAGNTVVLKPSPFTPLTTLKLGELMQTVLPEGVLNVISGSDELGPWMTSHPGFAKISFTGSTATGRKVMAGAAATLKHLTLELGGNDAAIVLPDVDIQTVAKCIFWASFGNSGQICLASKRIYIHKDIYGPMKQEIVNYAKTIKMGNGTDPDVQLGPIQNRPQYERVLDLIRDAQDNGYKFLMGGMPTAQKGYFIPLTIIDNPPEHSRIVQEEQFGPVLPLIEFDNIEDAIARANATDYGLGATVWSADAAAALAVGQRLQAGTVWINEALGLSPFITFAGHKQSGLGTESGREGLLAYTVPQTIAVRQNAGTWQGVPKS</sequence>
<dbReference type="InterPro" id="IPR016162">
    <property type="entry name" value="Ald_DH_N"/>
</dbReference>
<dbReference type="InterPro" id="IPR016163">
    <property type="entry name" value="Ald_DH_C"/>
</dbReference>
<evidence type="ECO:0000313" key="6">
    <source>
        <dbReference type="EMBL" id="PSL50344.1"/>
    </source>
</evidence>
<dbReference type="Pfam" id="PF00171">
    <property type="entry name" value="Aldedh"/>
    <property type="match status" value="1"/>
</dbReference>
<dbReference type="Proteomes" id="UP000240971">
    <property type="component" value="Unassembled WGS sequence"/>
</dbReference>
<dbReference type="SUPFAM" id="SSF53720">
    <property type="entry name" value="ALDH-like"/>
    <property type="match status" value="1"/>
</dbReference>
<dbReference type="RefSeq" id="WP_106527495.1">
    <property type="nucleotide sequence ID" value="NZ_PYAW01000001.1"/>
</dbReference>
<keyword evidence="7" id="KW-1185">Reference proteome</keyword>
<evidence type="ECO:0000259" key="5">
    <source>
        <dbReference type="Pfam" id="PF00171"/>
    </source>
</evidence>
<evidence type="ECO:0000256" key="3">
    <source>
        <dbReference type="PROSITE-ProRule" id="PRU10007"/>
    </source>
</evidence>
<evidence type="ECO:0000256" key="4">
    <source>
        <dbReference type="RuleBase" id="RU003345"/>
    </source>
</evidence>
<dbReference type="InterPro" id="IPR016160">
    <property type="entry name" value="Ald_DH_CS_CYS"/>
</dbReference>
<dbReference type="OrthoDB" id="629320at2"/>
<dbReference type="Gene3D" id="3.40.605.10">
    <property type="entry name" value="Aldehyde Dehydrogenase, Chain A, domain 1"/>
    <property type="match status" value="1"/>
</dbReference>